<name>A0A0R1PD98_9LACO</name>
<dbReference type="AlphaFoldDB" id="A0A0R1PD98"/>
<proteinExistence type="predicted"/>
<dbReference type="STRING" id="1423746.FD27_GL001562"/>
<evidence type="ECO:0000256" key="1">
    <source>
        <dbReference type="SAM" id="Phobius"/>
    </source>
</evidence>
<keyword evidence="1" id="KW-0812">Transmembrane</keyword>
<dbReference type="Proteomes" id="UP000051445">
    <property type="component" value="Unassembled WGS sequence"/>
</dbReference>
<dbReference type="EMBL" id="AZER01000004">
    <property type="protein sequence ID" value="KRL28564.1"/>
    <property type="molecule type" value="Genomic_DNA"/>
</dbReference>
<evidence type="ECO:0000313" key="2">
    <source>
        <dbReference type="EMBL" id="KRL28564.1"/>
    </source>
</evidence>
<sequence length="141" mass="16241">MKAGFTVVETIIVLGIVAIIVMFSVPGVSQSCAYHKEQLFWSELRQNWRAAQLRARDERQVTQIEYEQDGNQIIFTAGSKQDVVHLPGTIQVIRFEPFQMHENGYVKPQTQEFKSSLTGRHYLMRIQLAWGGYHVESVNEK</sequence>
<dbReference type="InterPro" id="IPR045584">
    <property type="entry name" value="Pilin-like"/>
</dbReference>
<dbReference type="RefSeq" id="WP_057747870.1">
    <property type="nucleotide sequence ID" value="NZ_AZER01000004.1"/>
</dbReference>
<protein>
    <submittedName>
        <fullName evidence="2">Uncharacterized protein</fullName>
    </submittedName>
</protein>
<dbReference type="PATRIC" id="fig|1423746.3.peg.1591"/>
<evidence type="ECO:0000313" key="3">
    <source>
        <dbReference type="Proteomes" id="UP000051445"/>
    </source>
</evidence>
<keyword evidence="3" id="KW-1185">Reference proteome</keyword>
<gene>
    <name evidence="2" type="ORF">FD27_GL001562</name>
</gene>
<dbReference type="OrthoDB" id="2322555at2"/>
<organism evidence="2 3">
    <name type="scientific">Limosilactobacillus frumenti DSM 13145</name>
    <dbReference type="NCBI Taxonomy" id="1423746"/>
    <lineage>
        <taxon>Bacteria</taxon>
        <taxon>Bacillati</taxon>
        <taxon>Bacillota</taxon>
        <taxon>Bacilli</taxon>
        <taxon>Lactobacillales</taxon>
        <taxon>Lactobacillaceae</taxon>
        <taxon>Limosilactobacillus</taxon>
    </lineage>
</organism>
<keyword evidence="1" id="KW-0472">Membrane</keyword>
<keyword evidence="1" id="KW-1133">Transmembrane helix</keyword>
<reference evidence="2 3" key="1">
    <citation type="journal article" date="2015" name="Genome Announc.">
        <title>Expanding the biotechnology potential of lactobacilli through comparative genomics of 213 strains and associated genera.</title>
        <authorList>
            <person name="Sun Z."/>
            <person name="Harris H.M."/>
            <person name="McCann A."/>
            <person name="Guo C."/>
            <person name="Argimon S."/>
            <person name="Zhang W."/>
            <person name="Yang X."/>
            <person name="Jeffery I.B."/>
            <person name="Cooney J.C."/>
            <person name="Kagawa T.F."/>
            <person name="Liu W."/>
            <person name="Song Y."/>
            <person name="Salvetti E."/>
            <person name="Wrobel A."/>
            <person name="Rasinkangas P."/>
            <person name="Parkhill J."/>
            <person name="Rea M.C."/>
            <person name="O'Sullivan O."/>
            <person name="Ritari J."/>
            <person name="Douillard F.P."/>
            <person name="Paul Ross R."/>
            <person name="Yang R."/>
            <person name="Briner A.E."/>
            <person name="Felis G.E."/>
            <person name="de Vos W.M."/>
            <person name="Barrangou R."/>
            <person name="Klaenhammer T.R."/>
            <person name="Caufield P.W."/>
            <person name="Cui Y."/>
            <person name="Zhang H."/>
            <person name="O'Toole P.W."/>
        </authorList>
    </citation>
    <scope>NUCLEOTIDE SEQUENCE [LARGE SCALE GENOMIC DNA]</scope>
    <source>
        <strain evidence="2 3">DSM 13145</strain>
    </source>
</reference>
<dbReference type="SUPFAM" id="SSF54523">
    <property type="entry name" value="Pili subunits"/>
    <property type="match status" value="1"/>
</dbReference>
<feature type="transmembrane region" description="Helical" evidence="1">
    <location>
        <begin position="7"/>
        <end position="28"/>
    </location>
</feature>
<accession>A0A0R1PD98</accession>
<dbReference type="PROSITE" id="PS51257">
    <property type="entry name" value="PROKAR_LIPOPROTEIN"/>
    <property type="match status" value="1"/>
</dbReference>
<comment type="caution">
    <text evidence="2">The sequence shown here is derived from an EMBL/GenBank/DDBJ whole genome shotgun (WGS) entry which is preliminary data.</text>
</comment>